<keyword evidence="3 5" id="KW-0732">Signal</keyword>
<dbReference type="AlphaFoldDB" id="A0A369B686"/>
<gene>
    <name evidence="7" type="ORF">DFR58_11237</name>
</gene>
<dbReference type="PIRSF" id="PIRSF002741">
    <property type="entry name" value="MppA"/>
    <property type="match status" value="1"/>
</dbReference>
<dbReference type="PANTHER" id="PTHR30290:SF9">
    <property type="entry name" value="OLIGOPEPTIDE-BINDING PROTEIN APPA"/>
    <property type="match status" value="1"/>
</dbReference>
<dbReference type="InterPro" id="IPR000914">
    <property type="entry name" value="SBP_5_dom"/>
</dbReference>
<accession>A0A369B686</accession>
<reference evidence="7 8" key="1">
    <citation type="submission" date="2018-07" db="EMBL/GenBank/DDBJ databases">
        <title>Genomic Encyclopedia of Type Strains, Phase IV (KMG-IV): sequencing the most valuable type-strain genomes for metagenomic binning, comparative biology and taxonomic classification.</title>
        <authorList>
            <person name="Goeker M."/>
        </authorList>
    </citation>
    <scope>NUCLEOTIDE SEQUENCE [LARGE SCALE GENOMIC DNA]</scope>
    <source>
        <strain evidence="7 8">DSM 27016</strain>
    </source>
</reference>
<dbReference type="EMBL" id="QPJT01000012">
    <property type="protein sequence ID" value="RCX16056.1"/>
    <property type="molecule type" value="Genomic_DNA"/>
</dbReference>
<dbReference type="RefSeq" id="WP_170138133.1">
    <property type="nucleotide sequence ID" value="NZ_QPJT01000012.1"/>
</dbReference>
<evidence type="ECO:0000313" key="7">
    <source>
        <dbReference type="EMBL" id="RCX16056.1"/>
    </source>
</evidence>
<dbReference type="InterPro" id="IPR030678">
    <property type="entry name" value="Peptide/Ni-bd"/>
</dbReference>
<keyword evidence="2" id="KW-0813">Transport</keyword>
<proteinExistence type="inferred from homology"/>
<dbReference type="SUPFAM" id="SSF53850">
    <property type="entry name" value="Periplasmic binding protein-like II"/>
    <property type="match status" value="1"/>
</dbReference>
<protein>
    <submittedName>
        <fullName evidence="7">ABC-type transport system substrate-binding protein</fullName>
    </submittedName>
</protein>
<dbReference type="CDD" id="cd00995">
    <property type="entry name" value="PBP2_NikA_DppA_OppA_like"/>
    <property type="match status" value="1"/>
</dbReference>
<organism evidence="7 8">
    <name type="scientific">Anaerobacterium chartisolvens</name>
    <dbReference type="NCBI Taxonomy" id="1297424"/>
    <lineage>
        <taxon>Bacteria</taxon>
        <taxon>Bacillati</taxon>
        <taxon>Bacillota</taxon>
        <taxon>Clostridia</taxon>
        <taxon>Eubacteriales</taxon>
        <taxon>Oscillospiraceae</taxon>
        <taxon>Anaerobacterium</taxon>
    </lineage>
</organism>
<feature type="domain" description="Solute-binding protein family 5" evidence="6">
    <location>
        <begin position="99"/>
        <end position="444"/>
    </location>
</feature>
<evidence type="ECO:0000256" key="1">
    <source>
        <dbReference type="ARBA" id="ARBA00005695"/>
    </source>
</evidence>
<dbReference type="GO" id="GO:0042597">
    <property type="term" value="C:periplasmic space"/>
    <property type="evidence" value="ECO:0007669"/>
    <property type="project" value="UniProtKB-ARBA"/>
</dbReference>
<dbReference type="PANTHER" id="PTHR30290">
    <property type="entry name" value="PERIPLASMIC BINDING COMPONENT OF ABC TRANSPORTER"/>
    <property type="match status" value="1"/>
</dbReference>
<feature type="signal peptide" evidence="5">
    <location>
        <begin position="1"/>
        <end position="20"/>
    </location>
</feature>
<dbReference type="Gene3D" id="3.10.105.10">
    <property type="entry name" value="Dipeptide-binding Protein, Domain 3"/>
    <property type="match status" value="1"/>
</dbReference>
<dbReference type="Pfam" id="PF00496">
    <property type="entry name" value="SBP_bac_5"/>
    <property type="match status" value="1"/>
</dbReference>
<dbReference type="Gene3D" id="3.40.190.10">
    <property type="entry name" value="Periplasmic binding protein-like II"/>
    <property type="match status" value="1"/>
</dbReference>
<dbReference type="GO" id="GO:1904680">
    <property type="term" value="F:peptide transmembrane transporter activity"/>
    <property type="evidence" value="ECO:0007669"/>
    <property type="project" value="TreeGrafter"/>
</dbReference>
<feature type="region of interest" description="Disordered" evidence="4">
    <location>
        <begin position="27"/>
        <end position="51"/>
    </location>
</feature>
<dbReference type="PROSITE" id="PS51257">
    <property type="entry name" value="PROKAR_LIPOPROTEIN"/>
    <property type="match status" value="1"/>
</dbReference>
<evidence type="ECO:0000313" key="8">
    <source>
        <dbReference type="Proteomes" id="UP000253034"/>
    </source>
</evidence>
<evidence type="ECO:0000256" key="4">
    <source>
        <dbReference type="SAM" id="MobiDB-lite"/>
    </source>
</evidence>
<dbReference type="InterPro" id="IPR039424">
    <property type="entry name" value="SBP_5"/>
</dbReference>
<name>A0A369B686_9FIRM</name>
<dbReference type="GO" id="GO:0015833">
    <property type="term" value="P:peptide transport"/>
    <property type="evidence" value="ECO:0007669"/>
    <property type="project" value="TreeGrafter"/>
</dbReference>
<comment type="caution">
    <text evidence="7">The sequence shown here is derived from an EMBL/GenBank/DDBJ whole genome shotgun (WGS) entry which is preliminary data.</text>
</comment>
<sequence length="532" mass="59601">MKLRKYSIFLALVMILMTFAACGNGGTDQPDPSGTVSNSTTGDAPNEGTAGIQKGTSFKYWVNYDMPSHMPWKDSRGAALYNQLYDNLLYKYQMNQNDIRGNLAESWKVSDDGMVWVFQIKKDAYFTSGNQVNAEAFVKTWDITKEFQPRYFSAVKSYEATGEFELTITLNNPSATFIYDLPMQSLCGVVDPKAIEQYGSEDNKAAIGCGPYYIESYTSGKGFVLKANPNYHNPDKAPSIETCELVIIPDENTALIALMNGDLDCLNTVNIEVYNNLKQKGWDVLEVEDRVNPFWFNAREVEIFKNDAVREALCHMVDWEAASQLVYDGKYPASKSYWAGPGMVPYSDKYKYDPQLGLKILADAGFKPEDIKFTMLADPDFTNLEIAIQAQLNELGLVNVKTVTYDGATCYGMLKGGTYEMFPCHNGYGVESPLTPFSMGLTPQSTQRVMWLDYINKDRYAEAMKLYEAANTSATNEDYLKNVEALTSLVQDECLAMGGVQVYRFYAVAKNITGVHVAPITGYMDFCYLKVK</sequence>
<dbReference type="Proteomes" id="UP000253034">
    <property type="component" value="Unassembled WGS sequence"/>
</dbReference>
<evidence type="ECO:0000259" key="6">
    <source>
        <dbReference type="Pfam" id="PF00496"/>
    </source>
</evidence>
<evidence type="ECO:0000256" key="5">
    <source>
        <dbReference type="SAM" id="SignalP"/>
    </source>
</evidence>
<keyword evidence="8" id="KW-1185">Reference proteome</keyword>
<evidence type="ECO:0000256" key="2">
    <source>
        <dbReference type="ARBA" id="ARBA00022448"/>
    </source>
</evidence>
<feature type="compositionally biased region" description="Polar residues" evidence="4">
    <location>
        <begin position="30"/>
        <end position="43"/>
    </location>
</feature>
<feature type="chain" id="PRO_5038666744" evidence="5">
    <location>
        <begin position="21"/>
        <end position="532"/>
    </location>
</feature>
<comment type="similarity">
    <text evidence="1">Belongs to the bacterial solute-binding protein 5 family.</text>
</comment>
<dbReference type="GO" id="GO:0043190">
    <property type="term" value="C:ATP-binding cassette (ABC) transporter complex"/>
    <property type="evidence" value="ECO:0007669"/>
    <property type="project" value="InterPro"/>
</dbReference>
<evidence type="ECO:0000256" key="3">
    <source>
        <dbReference type="ARBA" id="ARBA00022729"/>
    </source>
</evidence>